<evidence type="ECO:0000313" key="2">
    <source>
        <dbReference type="Proteomes" id="UP001497382"/>
    </source>
</evidence>
<dbReference type="Proteomes" id="UP001497382">
    <property type="component" value="Unassembled WGS sequence"/>
</dbReference>
<gene>
    <name evidence="1" type="ORF">LARSCL_LOCUS16031</name>
</gene>
<dbReference type="EMBL" id="CAXIEN010000252">
    <property type="protein sequence ID" value="CAL1289620.1"/>
    <property type="molecule type" value="Genomic_DNA"/>
</dbReference>
<proteinExistence type="predicted"/>
<keyword evidence="2" id="KW-1185">Reference proteome</keyword>
<sequence>MPASIEAMATLVDVRYCPKSLQNRLDKFGTRTLQGHYRAPSSVSCMDRNDKNLLQPSLPAINAEEAFQWGRPQSTTVVESRLFHNAMDPSGNGLELNFLNRKLLEELKSTQVECFGCCVKPDETENEEIHDPSVEKDIDEETLSCISSEYYDCDEDKMSSSSEYYTCEEDIPSDNDNESENNRFEMKRKVAVILQTLPLATVSYEACIASGGWSTCTNLCVKKGTSSLAKALKTYRCFQQISSQTDRVVIKFAACLREKIYALPFSKVALNFNRLSLS</sequence>
<evidence type="ECO:0000313" key="1">
    <source>
        <dbReference type="EMBL" id="CAL1289620.1"/>
    </source>
</evidence>
<name>A0AAV2B1S4_9ARAC</name>
<dbReference type="AlphaFoldDB" id="A0AAV2B1S4"/>
<protein>
    <submittedName>
        <fullName evidence="1">Uncharacterized protein</fullName>
    </submittedName>
</protein>
<comment type="caution">
    <text evidence="1">The sequence shown here is derived from an EMBL/GenBank/DDBJ whole genome shotgun (WGS) entry which is preliminary data.</text>
</comment>
<accession>A0AAV2B1S4</accession>
<organism evidence="1 2">
    <name type="scientific">Larinioides sclopetarius</name>
    <dbReference type="NCBI Taxonomy" id="280406"/>
    <lineage>
        <taxon>Eukaryota</taxon>
        <taxon>Metazoa</taxon>
        <taxon>Ecdysozoa</taxon>
        <taxon>Arthropoda</taxon>
        <taxon>Chelicerata</taxon>
        <taxon>Arachnida</taxon>
        <taxon>Araneae</taxon>
        <taxon>Araneomorphae</taxon>
        <taxon>Entelegynae</taxon>
        <taxon>Araneoidea</taxon>
        <taxon>Araneidae</taxon>
        <taxon>Larinioides</taxon>
    </lineage>
</organism>
<reference evidence="1 2" key="1">
    <citation type="submission" date="2024-04" db="EMBL/GenBank/DDBJ databases">
        <authorList>
            <person name="Rising A."/>
            <person name="Reimegard J."/>
            <person name="Sonavane S."/>
            <person name="Akerstrom W."/>
            <person name="Nylinder S."/>
            <person name="Hedman E."/>
            <person name="Kallberg Y."/>
        </authorList>
    </citation>
    <scope>NUCLEOTIDE SEQUENCE [LARGE SCALE GENOMIC DNA]</scope>
</reference>